<feature type="compositionally biased region" description="Basic and acidic residues" evidence="1">
    <location>
        <begin position="129"/>
        <end position="138"/>
    </location>
</feature>
<evidence type="ECO:0000256" key="1">
    <source>
        <dbReference type="SAM" id="MobiDB-lite"/>
    </source>
</evidence>
<evidence type="ECO:0000313" key="3">
    <source>
        <dbReference type="EMBL" id="TXH83638.1"/>
    </source>
</evidence>
<accession>A0A5C7SIR6</accession>
<evidence type="ECO:0000313" key="2">
    <source>
        <dbReference type="EMBL" id="ACR01650.1"/>
    </source>
</evidence>
<dbReference type="OrthoDB" id="9998456at2"/>
<reference evidence="3 5" key="3">
    <citation type="submission" date="2018-09" db="EMBL/GenBank/DDBJ databases">
        <title>Metagenome Assembled Genomes from an Advanced Water Purification Facility.</title>
        <authorList>
            <person name="Stamps B.W."/>
            <person name="Spear J.R."/>
        </authorList>
    </citation>
    <scope>NUCLEOTIDE SEQUENCE [LARGE SCALE GENOMIC DNA]</scope>
    <source>
        <strain evidence="3">Bin_27_1</strain>
    </source>
</reference>
<dbReference type="Proteomes" id="UP000321192">
    <property type="component" value="Unassembled WGS sequence"/>
</dbReference>
<protein>
    <submittedName>
        <fullName evidence="2">Uncharacterized protein</fullName>
    </submittedName>
</protein>
<dbReference type="EMBL" id="CP001281">
    <property type="protein sequence ID" value="ACR01650.1"/>
    <property type="molecule type" value="Genomic_DNA"/>
</dbReference>
<dbReference type="AlphaFoldDB" id="C4KB74"/>
<keyword evidence="4" id="KW-1185">Reference proteome</keyword>
<evidence type="ECO:0000313" key="4">
    <source>
        <dbReference type="Proteomes" id="UP000002186"/>
    </source>
</evidence>
<dbReference type="HOGENOM" id="CLU_979805_0_0_4"/>
<evidence type="ECO:0000313" key="5">
    <source>
        <dbReference type="Proteomes" id="UP000321192"/>
    </source>
</evidence>
<sequence>MKELIKRLRKILDTVQMADDLRKRLERLLEALEGGEPTDIVIARLLADLLELGADRLPGPVGDFVKAYAEAFRNAIDAILAVLWKRYREARRAGLDHQEANDLVTFDAKICEWLRFRWLLEQFDESREAAGDGEREEIPGGLIPGPFDPPEGEPEPLPPVQLWDDEHDGCCRGLSARQREPVASIIHERVYREGGSWYIDAIIEITHRCGLKFGGVRALYINIGSGAIKLQRHYATESAAVGGRGKRYTWRRLQVSAQEPREILVHVRAVSACIGVLDRMVRIG</sequence>
<name>C4KB74_THASP</name>
<proteinExistence type="predicted"/>
<feature type="region of interest" description="Disordered" evidence="1">
    <location>
        <begin position="129"/>
        <end position="153"/>
    </location>
</feature>
<accession>C4KB74</accession>
<dbReference type="KEGG" id="tmz:Tmz1t_3052"/>
<reference evidence="4" key="1">
    <citation type="submission" date="2009-05" db="EMBL/GenBank/DDBJ databases">
        <title>Complete sequence of chromosome of Thauera sp. MZ1T.</title>
        <authorList>
            <consortium name="US DOE Joint Genome Institute"/>
            <person name="Lucas S."/>
            <person name="Copeland A."/>
            <person name="Lapidus A."/>
            <person name="Glavina del Rio T."/>
            <person name="Dalin E."/>
            <person name="Tice H."/>
            <person name="Bruce D."/>
            <person name="Goodwin L."/>
            <person name="Pitluck S."/>
            <person name="Sims D."/>
            <person name="Brettin T."/>
            <person name="Detter J.C."/>
            <person name="Han C."/>
            <person name="Larimer F."/>
            <person name="Land M."/>
            <person name="Hauser L."/>
            <person name="Kyrpides N."/>
            <person name="Mikhailova N."/>
            <person name="Sayler G.S."/>
        </authorList>
    </citation>
    <scope>NUCLEOTIDE SEQUENCE [LARGE SCALE GENOMIC DNA]</scope>
    <source>
        <strain evidence="4">MZ1T</strain>
    </source>
</reference>
<dbReference type="EMBL" id="SSFD01000203">
    <property type="protein sequence ID" value="TXH83638.1"/>
    <property type="molecule type" value="Genomic_DNA"/>
</dbReference>
<dbReference type="Proteomes" id="UP000002186">
    <property type="component" value="Chromosome"/>
</dbReference>
<organism evidence="2 4">
    <name type="scientific">Thauera aminoaromatica</name>
    <dbReference type="NCBI Taxonomy" id="164330"/>
    <lineage>
        <taxon>Bacteria</taxon>
        <taxon>Pseudomonadati</taxon>
        <taxon>Pseudomonadota</taxon>
        <taxon>Betaproteobacteria</taxon>
        <taxon>Rhodocyclales</taxon>
        <taxon>Zoogloeaceae</taxon>
        <taxon>Thauera</taxon>
    </lineage>
</organism>
<reference evidence="2 4" key="2">
    <citation type="journal article" date="2012" name="Stand. Genomic Sci.">
        <title>Complete genome sequence of Thauera aminoaromatica strain MZ1T.</title>
        <authorList>
            <person name="Jiang K."/>
            <person name="Sanseverino J."/>
            <person name="Chauhan A."/>
            <person name="Lucas S."/>
            <person name="Copeland A."/>
            <person name="Lapidus A."/>
            <person name="Del Rio T.G."/>
            <person name="Dalin E."/>
            <person name="Tice H."/>
            <person name="Bruce D."/>
            <person name="Goodwin L."/>
            <person name="Pitluck S."/>
            <person name="Sims D."/>
            <person name="Brettin T."/>
            <person name="Detter J.C."/>
            <person name="Han C."/>
            <person name="Chang Y.J."/>
            <person name="Larimer F."/>
            <person name="Land M."/>
            <person name="Hauser L."/>
            <person name="Kyrpides N.C."/>
            <person name="Mikhailova N."/>
            <person name="Moser S."/>
            <person name="Jegier P."/>
            <person name="Close D."/>
            <person name="Debruyn J.M."/>
            <person name="Wang Y."/>
            <person name="Layton A.C."/>
            <person name="Allen M.S."/>
            <person name="Sayler G.S."/>
        </authorList>
    </citation>
    <scope>NUCLEOTIDE SEQUENCE [LARGE SCALE GENOMIC DNA]</scope>
    <source>
        <strain evidence="2 4">MZ1T</strain>
    </source>
</reference>
<gene>
    <name evidence="2" type="ordered locus">Tmz1t_3052</name>
    <name evidence="3" type="ORF">E6Q80_13235</name>
</gene>
<dbReference type="RefSeq" id="WP_004322215.1">
    <property type="nucleotide sequence ID" value="NC_011662.2"/>
</dbReference>